<keyword evidence="1" id="KW-0175">Coiled coil</keyword>
<evidence type="ECO:0000256" key="1">
    <source>
        <dbReference type="SAM" id="Coils"/>
    </source>
</evidence>
<name>A0A7Z1DRG2_9GAMM</name>
<dbReference type="Pfam" id="PF13362">
    <property type="entry name" value="Toprim_3"/>
    <property type="match status" value="1"/>
</dbReference>
<evidence type="ECO:0000313" key="3">
    <source>
        <dbReference type="EMBL" id="OZC34503.1"/>
    </source>
</evidence>
<accession>A0A7Z1DRG2</accession>
<evidence type="ECO:0000259" key="2">
    <source>
        <dbReference type="Pfam" id="PF13362"/>
    </source>
</evidence>
<comment type="caution">
    <text evidence="3">The sequence shown here is derived from an EMBL/GenBank/DDBJ whole genome shotgun (WGS) entry which is preliminary data.</text>
</comment>
<organism evidence="3 4">
    <name type="scientific">Marinobacter vinifirmus</name>
    <dbReference type="NCBI Taxonomy" id="355591"/>
    <lineage>
        <taxon>Bacteria</taxon>
        <taxon>Pseudomonadati</taxon>
        <taxon>Pseudomonadota</taxon>
        <taxon>Gammaproteobacteria</taxon>
        <taxon>Pseudomonadales</taxon>
        <taxon>Marinobacteraceae</taxon>
        <taxon>Marinobacter</taxon>
    </lineage>
</organism>
<sequence>MRLPPMNSNHSAGDIIDRFRQVLAEAGLPAAPETNFICDGLLHRFRVEGDKKGSRNGWYVLHLDGVPAGAFGSWRAGIAENWCIKGQEQLTEDERRQLRERMERAKAARQSQLKQRHATAAQRARNMWQKAKPAAPDHPYLVKKQVSPHRARQIGPALVLDIRDIQGQISSLQFIQPDGAKKLLSGGAKQERFIPVTGVDGGDPETVLICEGWATGATLAASMPGALVLAAIDAGNLPAVAVATRQRWPGCDLIICGDDDRKTEGNPGATAAKRAAELSAARLALPEWPEGSPESLSDFNDLANWLNEVKP</sequence>
<feature type="domain" description="Toprim" evidence="2">
    <location>
        <begin position="207"/>
        <end position="302"/>
    </location>
</feature>
<dbReference type="InterPro" id="IPR034154">
    <property type="entry name" value="TOPRIM_DnaG/twinkle"/>
</dbReference>
<dbReference type="EMBL" id="NEFY01000044">
    <property type="protein sequence ID" value="OZC34503.1"/>
    <property type="molecule type" value="Genomic_DNA"/>
</dbReference>
<keyword evidence="4" id="KW-1185">Reference proteome</keyword>
<dbReference type="AlphaFoldDB" id="A0A7Z1DRG2"/>
<gene>
    <name evidence="3" type="ORF">B9Q17_01865</name>
</gene>
<dbReference type="InterPro" id="IPR006171">
    <property type="entry name" value="TOPRIM_dom"/>
</dbReference>
<proteinExistence type="predicted"/>
<protein>
    <recommendedName>
        <fullName evidence="2">Toprim domain-containing protein</fullName>
    </recommendedName>
</protein>
<evidence type="ECO:0000313" key="4">
    <source>
        <dbReference type="Proteomes" id="UP000216984"/>
    </source>
</evidence>
<dbReference type="Proteomes" id="UP000216984">
    <property type="component" value="Unassembled WGS sequence"/>
</dbReference>
<dbReference type="CDD" id="cd01029">
    <property type="entry name" value="TOPRIM_primases"/>
    <property type="match status" value="1"/>
</dbReference>
<feature type="coiled-coil region" evidence="1">
    <location>
        <begin position="88"/>
        <end position="115"/>
    </location>
</feature>
<reference evidence="3 4" key="1">
    <citation type="submission" date="2017-06" db="EMBL/GenBank/DDBJ databases">
        <title>Draft genome sequence of the halophilic bacterium Marinobacter vinifirmus FB1.</title>
        <authorList>
            <person name="Stepanov V.G."/>
            <person name="Roberts D.J."/>
            <person name="Fox G.E."/>
        </authorList>
    </citation>
    <scope>NUCLEOTIDE SEQUENCE [LARGE SCALE GENOMIC DNA]</scope>
    <source>
        <strain evidence="3 4">FB1</strain>
    </source>
</reference>